<feature type="domain" description="PAC" evidence="3">
    <location>
        <begin position="412"/>
        <end position="463"/>
    </location>
</feature>
<dbReference type="NCBIfam" id="TIGR00254">
    <property type="entry name" value="GGDEF"/>
    <property type="match status" value="1"/>
</dbReference>
<evidence type="ECO:0000259" key="3">
    <source>
        <dbReference type="PROSITE" id="PS50113"/>
    </source>
</evidence>
<evidence type="ECO:0000313" key="6">
    <source>
        <dbReference type="Proteomes" id="UP000681340"/>
    </source>
</evidence>
<dbReference type="InterPro" id="IPR000014">
    <property type="entry name" value="PAS"/>
</dbReference>
<feature type="domain" description="PAS" evidence="2">
    <location>
        <begin position="369"/>
        <end position="408"/>
    </location>
</feature>
<dbReference type="AlphaFoldDB" id="A0A919VGM7"/>
<dbReference type="InterPro" id="IPR013655">
    <property type="entry name" value="PAS_fold_3"/>
</dbReference>
<dbReference type="CDD" id="cd01949">
    <property type="entry name" value="GGDEF"/>
    <property type="match status" value="1"/>
</dbReference>
<feature type="transmembrane region" description="Helical" evidence="1">
    <location>
        <begin position="47"/>
        <end position="66"/>
    </location>
</feature>
<dbReference type="SMART" id="SM00091">
    <property type="entry name" value="PAS"/>
    <property type="match status" value="1"/>
</dbReference>
<dbReference type="EMBL" id="BOQL01000007">
    <property type="protein sequence ID" value="GIM64196.1"/>
    <property type="molecule type" value="Genomic_DNA"/>
</dbReference>
<dbReference type="SUPFAM" id="SSF55073">
    <property type="entry name" value="Nucleotide cyclase"/>
    <property type="match status" value="1"/>
</dbReference>
<feature type="domain" description="GGDEF" evidence="4">
    <location>
        <begin position="489"/>
        <end position="612"/>
    </location>
</feature>
<accession>A0A919VGM7</accession>
<dbReference type="Gene3D" id="3.30.450.20">
    <property type="entry name" value="PAS domain"/>
    <property type="match status" value="1"/>
</dbReference>
<dbReference type="NCBIfam" id="TIGR00229">
    <property type="entry name" value="sensory_box"/>
    <property type="match status" value="1"/>
</dbReference>
<feature type="transmembrane region" description="Helical" evidence="1">
    <location>
        <begin position="144"/>
        <end position="165"/>
    </location>
</feature>
<dbReference type="CDD" id="cd00130">
    <property type="entry name" value="PAS"/>
    <property type="match status" value="1"/>
</dbReference>
<dbReference type="PROSITE" id="PS50887">
    <property type="entry name" value="GGDEF"/>
    <property type="match status" value="1"/>
</dbReference>
<dbReference type="PROSITE" id="PS50112">
    <property type="entry name" value="PAS"/>
    <property type="match status" value="1"/>
</dbReference>
<keyword evidence="1" id="KW-0812">Transmembrane</keyword>
<reference evidence="5" key="1">
    <citation type="submission" date="2021-03" db="EMBL/GenBank/DDBJ databases">
        <title>Whole genome shotgun sequence of Actinoplanes auranticolor NBRC 12245.</title>
        <authorList>
            <person name="Komaki H."/>
            <person name="Tamura T."/>
        </authorList>
    </citation>
    <scope>NUCLEOTIDE SEQUENCE</scope>
    <source>
        <strain evidence="5">NBRC 12245</strain>
    </source>
</reference>
<dbReference type="InterPro" id="IPR035965">
    <property type="entry name" value="PAS-like_dom_sf"/>
</dbReference>
<evidence type="ECO:0000259" key="2">
    <source>
        <dbReference type="PROSITE" id="PS50112"/>
    </source>
</evidence>
<organism evidence="5 6">
    <name type="scientific">Actinoplanes auranticolor</name>
    <dbReference type="NCBI Taxonomy" id="47988"/>
    <lineage>
        <taxon>Bacteria</taxon>
        <taxon>Bacillati</taxon>
        <taxon>Actinomycetota</taxon>
        <taxon>Actinomycetes</taxon>
        <taxon>Micromonosporales</taxon>
        <taxon>Micromonosporaceae</taxon>
        <taxon>Actinoplanes</taxon>
    </lineage>
</organism>
<feature type="transmembrane region" description="Helical" evidence="1">
    <location>
        <begin position="297"/>
        <end position="317"/>
    </location>
</feature>
<dbReference type="PANTHER" id="PTHR44757:SF2">
    <property type="entry name" value="BIOFILM ARCHITECTURE MAINTENANCE PROTEIN MBAA"/>
    <property type="match status" value="1"/>
</dbReference>
<dbReference type="InterPro" id="IPR000700">
    <property type="entry name" value="PAS-assoc_C"/>
</dbReference>
<evidence type="ECO:0000256" key="1">
    <source>
        <dbReference type="SAM" id="Phobius"/>
    </source>
</evidence>
<feature type="transmembrane region" description="Helical" evidence="1">
    <location>
        <begin position="177"/>
        <end position="196"/>
    </location>
</feature>
<dbReference type="SUPFAM" id="SSF55785">
    <property type="entry name" value="PYP-like sensor domain (PAS domain)"/>
    <property type="match status" value="1"/>
</dbReference>
<gene>
    <name evidence="5" type="ORF">Aau02nite_08890</name>
</gene>
<feature type="transmembrane region" description="Helical" evidence="1">
    <location>
        <begin position="272"/>
        <end position="291"/>
    </location>
</feature>
<feature type="transmembrane region" description="Helical" evidence="1">
    <location>
        <begin position="12"/>
        <end position="35"/>
    </location>
</feature>
<dbReference type="PANTHER" id="PTHR44757">
    <property type="entry name" value="DIGUANYLATE CYCLASE DGCP"/>
    <property type="match status" value="1"/>
</dbReference>
<feature type="transmembrane region" description="Helical" evidence="1">
    <location>
        <begin position="78"/>
        <end position="94"/>
    </location>
</feature>
<dbReference type="Pfam" id="PF08447">
    <property type="entry name" value="PAS_3"/>
    <property type="match status" value="1"/>
</dbReference>
<protein>
    <recommendedName>
        <fullName evidence="7">PAS domain S-box-containing protein/diguanylate cyclase (GGDEF)-like protein</fullName>
    </recommendedName>
</protein>
<dbReference type="SMART" id="SM00267">
    <property type="entry name" value="GGDEF"/>
    <property type="match status" value="1"/>
</dbReference>
<evidence type="ECO:0000259" key="4">
    <source>
        <dbReference type="PROSITE" id="PS50887"/>
    </source>
</evidence>
<sequence length="612" mass="64561">MPPARSRSLLRTVATDPVLLTLAGVALTAICWLLWGPGGIAVHVLLRSWLGPVLNLFLLAGALRLARRPGRDPADRRFWRSVTAMGGLLLAGHLGRLAGALHSPDAGAVATGRFQSICVLAGVTVLVVAALTHPRPPASGRARLRYLLDTSAVGTAAVVAIWFMADRSAALGVSSDASMAAVAIAVVTTFAVTRLIMGGHSPISSAAAAPLGAAAVLQCVNGGVLPGSAGWRVQLALQLAAVTLVSVAPRMQELADRVAAGRPARRRRTYSVLPYAMLGLVFAVLPAVLPAGLSTTALVALGGLLVITAVVVARQLLTFAENELLVRRSEAGLETLRRQEERVRLLLEYSTDITSLIDHTGAMTYLTPATRMLGYEPHEMLGVRVITLIHPDDLPALLGDLQRLMATPGATFTYQARYRHADGSWRWLEVTSRNLTHEPSVGAVVSNARDVTDARELQDRLRHEATHDPLTGLANRVLFGRRLAAALGGGVALLHIDLDGFKPINDTYGHHAGDAVLVRVAECLRAALPATAVAARLGGDEFAVLLPGAGTTAAGLVAERFRSALAELVEVDGHRLTIGASVGVVVGAGDDPEALLRRADEAMYRIKHAARR</sequence>
<dbReference type="Pfam" id="PF00990">
    <property type="entry name" value="GGDEF"/>
    <property type="match status" value="1"/>
</dbReference>
<dbReference type="InterPro" id="IPR052155">
    <property type="entry name" value="Biofilm_reg_signaling"/>
</dbReference>
<dbReference type="PROSITE" id="PS50113">
    <property type="entry name" value="PAC"/>
    <property type="match status" value="1"/>
</dbReference>
<dbReference type="InterPro" id="IPR043128">
    <property type="entry name" value="Rev_trsase/Diguanyl_cyclase"/>
</dbReference>
<dbReference type="Proteomes" id="UP000681340">
    <property type="component" value="Unassembled WGS sequence"/>
</dbReference>
<keyword evidence="1" id="KW-0472">Membrane</keyword>
<keyword evidence="1" id="KW-1133">Transmembrane helix</keyword>
<comment type="caution">
    <text evidence="5">The sequence shown here is derived from an EMBL/GenBank/DDBJ whole genome shotgun (WGS) entry which is preliminary data.</text>
</comment>
<evidence type="ECO:0008006" key="7">
    <source>
        <dbReference type="Google" id="ProtNLM"/>
    </source>
</evidence>
<feature type="transmembrane region" description="Helical" evidence="1">
    <location>
        <begin position="114"/>
        <end position="132"/>
    </location>
</feature>
<dbReference type="InterPro" id="IPR000160">
    <property type="entry name" value="GGDEF_dom"/>
</dbReference>
<name>A0A919VGM7_9ACTN</name>
<proteinExistence type="predicted"/>
<keyword evidence="6" id="KW-1185">Reference proteome</keyword>
<dbReference type="InterPro" id="IPR029787">
    <property type="entry name" value="Nucleotide_cyclase"/>
</dbReference>
<dbReference type="RefSeq" id="WP_212987012.1">
    <property type="nucleotide sequence ID" value="NZ_BAABEA010000008.1"/>
</dbReference>
<dbReference type="Gene3D" id="3.30.70.270">
    <property type="match status" value="1"/>
</dbReference>
<evidence type="ECO:0000313" key="5">
    <source>
        <dbReference type="EMBL" id="GIM64196.1"/>
    </source>
</evidence>